<organism evidence="5 6">
    <name type="scientific">Mesorhizobium australicum (strain HAMBI 3006 / LMG 24608 / WSM2073)</name>
    <dbReference type="NCBI Taxonomy" id="754035"/>
    <lineage>
        <taxon>Bacteria</taxon>
        <taxon>Pseudomonadati</taxon>
        <taxon>Pseudomonadota</taxon>
        <taxon>Alphaproteobacteria</taxon>
        <taxon>Hyphomicrobiales</taxon>
        <taxon>Phyllobacteriaceae</taxon>
        <taxon>Mesorhizobium</taxon>
    </lineage>
</organism>
<feature type="binding site" evidence="1">
    <location>
        <position position="252"/>
    </location>
    <ligand>
        <name>ATP</name>
        <dbReference type="ChEBI" id="CHEBI:30616"/>
    </ligand>
</feature>
<dbReference type="HOGENOM" id="CLU_047250_1_1_5"/>
<keyword evidence="1" id="KW-0547">Nucleotide-binding</keyword>
<evidence type="ECO:0000256" key="1">
    <source>
        <dbReference type="PIRSR" id="PIRSR038925-1"/>
    </source>
</evidence>
<evidence type="ECO:0000313" key="6">
    <source>
        <dbReference type="Proteomes" id="UP000010998"/>
    </source>
</evidence>
<dbReference type="EMBL" id="CP003358">
    <property type="protein sequence ID" value="AGB45580.1"/>
    <property type="molecule type" value="Genomic_DNA"/>
</dbReference>
<dbReference type="InterPro" id="IPR025758">
    <property type="entry name" value="Fic/DOC_N"/>
</dbReference>
<dbReference type="Proteomes" id="UP000010998">
    <property type="component" value="Chromosome"/>
</dbReference>
<feature type="binding site" evidence="1">
    <location>
        <position position="210"/>
    </location>
    <ligand>
        <name>ATP</name>
        <dbReference type="ChEBI" id="CHEBI:30616"/>
    </ligand>
</feature>
<gene>
    <name evidence="5" type="ordered locus">Mesau_03209</name>
</gene>
<evidence type="ECO:0000256" key="3">
    <source>
        <dbReference type="PIRSR" id="PIRSR640198-2"/>
    </source>
</evidence>
<dbReference type="InterPro" id="IPR040198">
    <property type="entry name" value="Fido_containing"/>
</dbReference>
<dbReference type="InterPro" id="IPR036597">
    <property type="entry name" value="Fido-like_dom_sf"/>
</dbReference>
<dbReference type="AlphaFoldDB" id="L0KLM1"/>
<feature type="binding site" evidence="1">
    <location>
        <begin position="215"/>
        <end position="221"/>
    </location>
    <ligand>
        <name>ATP</name>
        <dbReference type="ChEBI" id="CHEBI:30616"/>
    </ligand>
</feature>
<dbReference type="SUPFAM" id="SSF140931">
    <property type="entry name" value="Fic-like"/>
    <property type="match status" value="1"/>
</dbReference>
<dbReference type="KEGG" id="mam:Mesau_03209"/>
<dbReference type="PROSITE" id="PS51459">
    <property type="entry name" value="FIDO"/>
    <property type="match status" value="1"/>
</dbReference>
<dbReference type="PIRSF" id="PIRSF038925">
    <property type="entry name" value="AMP-prot_trans"/>
    <property type="match status" value="1"/>
</dbReference>
<evidence type="ECO:0000259" key="4">
    <source>
        <dbReference type="PROSITE" id="PS51459"/>
    </source>
</evidence>
<dbReference type="Pfam" id="PF13784">
    <property type="entry name" value="Fic_N"/>
    <property type="match status" value="1"/>
</dbReference>
<evidence type="ECO:0000256" key="2">
    <source>
        <dbReference type="PIRSR" id="PIRSR640198-1"/>
    </source>
</evidence>
<feature type="binding site" evidence="1">
    <location>
        <position position="79"/>
    </location>
    <ligand>
        <name>ATP</name>
        <dbReference type="ChEBI" id="CHEBI:30616"/>
    </ligand>
</feature>
<keyword evidence="1" id="KW-0067">ATP-binding</keyword>
<feature type="binding site" evidence="3">
    <location>
        <begin position="214"/>
        <end position="221"/>
    </location>
    <ligand>
        <name>ATP</name>
        <dbReference type="ChEBI" id="CHEBI:30616"/>
    </ligand>
</feature>
<evidence type="ECO:0000313" key="5">
    <source>
        <dbReference type="EMBL" id="AGB45580.1"/>
    </source>
</evidence>
<feature type="active site" evidence="2">
    <location>
        <position position="210"/>
    </location>
</feature>
<dbReference type="InterPro" id="IPR026287">
    <property type="entry name" value="SoFic-like"/>
</dbReference>
<dbReference type="PANTHER" id="PTHR13504:SF38">
    <property type="entry name" value="FIDO DOMAIN-CONTAINING PROTEIN"/>
    <property type="match status" value="1"/>
</dbReference>
<dbReference type="InterPro" id="IPR003812">
    <property type="entry name" value="Fido"/>
</dbReference>
<dbReference type="PANTHER" id="PTHR13504">
    <property type="entry name" value="FIDO DOMAIN-CONTAINING PROTEIN DDB_G0283145"/>
    <property type="match status" value="1"/>
</dbReference>
<dbReference type="Pfam" id="PF02661">
    <property type="entry name" value="Fic"/>
    <property type="match status" value="1"/>
</dbReference>
<dbReference type="STRING" id="754035.Mesau_03209"/>
<reference evidence="6" key="1">
    <citation type="submission" date="2012-02" db="EMBL/GenBank/DDBJ databases">
        <title>Complete sequence of Mesorhizobium australicum WSM2073.</title>
        <authorList>
            <person name="Lucas S."/>
            <person name="Han J."/>
            <person name="Lapidus A."/>
            <person name="Cheng J.-F."/>
            <person name="Goodwin L."/>
            <person name="Pitluck S."/>
            <person name="Peters L."/>
            <person name="Gu W."/>
            <person name="Detter J.C."/>
            <person name="Han C."/>
            <person name="Tapia R."/>
            <person name="Land M."/>
            <person name="Hauser L."/>
            <person name="Kyrpides N."/>
            <person name="Ivanova N."/>
            <person name="Pagani I."/>
            <person name="Reeve W.G."/>
            <person name="Howieson J.G."/>
            <person name="Tiwari R.P."/>
            <person name="O'Hara G.W."/>
            <person name="Atkins C.A."/>
            <person name="Ronson C.W."/>
            <person name="Nandasena K.G."/>
            <person name="Woyke T."/>
        </authorList>
    </citation>
    <scope>NUCLEOTIDE SEQUENCE [LARGE SCALE GENOMIC DNA]</scope>
    <source>
        <strain evidence="6">LMG 24608 / HAMBI 3006 / WSM2073</strain>
    </source>
</reference>
<dbReference type="OrthoDB" id="9813719at2"/>
<proteinExistence type="predicted"/>
<sequence length="382" mass="44112">MDLSSYKAGQYEKRLEHRSFVPTSINHPWIVSDPNIIEVLGRADRALGELNAFAQLVPDIDFFISMYVAKEATQSSRIEGTHTNIEDAFKQIEDLSPEARDDWEEVQNYIQAINSAITSLERLPFSNRLLKETHAILMQGVRGDTKQPGEFRTSQNWIGVSLRNAVFVPPHHEHVPELMSDMEKFIHADSLRVPPLIRIAIAHYQFETIHPFLDGNGRLGRLMISLYLASQGLLVKPALYLSDYFERNKTAYIDHLMAVREGNHMRDWLIFFLHGVEETARASADVFRKILVLKERIERETLPRFSHRRQGNAQQLVRHLYRQPLVDVKGVTILLDTTTNTATSLIADLISHGVLIEVTGQRRNRFFVFERYLQLFERRRDG</sequence>
<dbReference type="Gene3D" id="1.10.3290.10">
    <property type="entry name" value="Fido-like domain"/>
    <property type="match status" value="1"/>
</dbReference>
<dbReference type="GO" id="GO:0005524">
    <property type="term" value="F:ATP binding"/>
    <property type="evidence" value="ECO:0007669"/>
    <property type="project" value="UniProtKB-KW"/>
</dbReference>
<feature type="domain" description="Fido" evidence="4">
    <location>
        <begin position="125"/>
        <end position="274"/>
    </location>
</feature>
<dbReference type="RefSeq" id="WP_015317003.1">
    <property type="nucleotide sequence ID" value="NC_019973.1"/>
</dbReference>
<name>L0KLM1_MESAW</name>
<dbReference type="GeneID" id="90990581"/>
<protein>
    <recommendedName>
        <fullName evidence="4">Fido domain-containing protein</fullName>
    </recommendedName>
</protein>
<accession>L0KLM1</accession>
<dbReference type="eggNOG" id="COG3177">
    <property type="taxonomic scope" value="Bacteria"/>
</dbReference>
<keyword evidence="6" id="KW-1185">Reference proteome</keyword>